<dbReference type="EMBL" id="QGDO01000023">
    <property type="protein sequence ID" value="PWJ31715.1"/>
    <property type="molecule type" value="Genomic_DNA"/>
</dbReference>
<accession>A0A315YSP4</accession>
<dbReference type="AlphaFoldDB" id="A0A315YSP4"/>
<dbReference type="RefSeq" id="WP_109623322.1">
    <property type="nucleotide sequence ID" value="NZ_QGDO01000023.1"/>
</dbReference>
<evidence type="ECO:0000313" key="2">
    <source>
        <dbReference type="Proteomes" id="UP000245535"/>
    </source>
</evidence>
<organism evidence="1 2">
    <name type="scientific">Sediminitomix flava</name>
    <dbReference type="NCBI Taxonomy" id="379075"/>
    <lineage>
        <taxon>Bacteria</taxon>
        <taxon>Pseudomonadati</taxon>
        <taxon>Bacteroidota</taxon>
        <taxon>Cytophagia</taxon>
        <taxon>Cytophagales</taxon>
        <taxon>Flammeovirgaceae</taxon>
        <taxon>Sediminitomix</taxon>
    </lineage>
</organism>
<reference evidence="1 2" key="1">
    <citation type="submission" date="2018-03" db="EMBL/GenBank/DDBJ databases">
        <title>Genomic Encyclopedia of Archaeal and Bacterial Type Strains, Phase II (KMG-II): from individual species to whole genera.</title>
        <authorList>
            <person name="Goeker M."/>
        </authorList>
    </citation>
    <scope>NUCLEOTIDE SEQUENCE [LARGE SCALE GENOMIC DNA]</scope>
    <source>
        <strain evidence="1 2">DSM 28229</strain>
    </source>
</reference>
<dbReference type="PROSITE" id="PS51257">
    <property type="entry name" value="PROKAR_LIPOPROTEIN"/>
    <property type="match status" value="1"/>
</dbReference>
<dbReference type="Proteomes" id="UP000245535">
    <property type="component" value="Unassembled WGS sequence"/>
</dbReference>
<proteinExistence type="predicted"/>
<name>A0A315YSP4_SEDFL</name>
<comment type="caution">
    <text evidence="1">The sequence shown here is derived from an EMBL/GenBank/DDBJ whole genome shotgun (WGS) entry which is preliminary data.</text>
</comment>
<sequence length="286" mass="33656">MIKIYFSIKYQLIVCCVFIFSCNPDSDIKSDVLIGRWEKVDSWSSVGELSCSAFYSNNNIEFHENYLDFCNGFLNYNLNQEFISFCSYELQKDAIIYYYGENDIFKDTLFIRSYDDGLLHLVDNCKTDRVLNNYIFKKVEEVYQYPEREIEIIKVIDDHDLVKASCTLKSDNSYEVFFIDLDDCKKGMTVLSNNYFDKISRKINKIDFTKKEYVGAISKKILIVKFLNDPSTYKIEVSSFNAPSEIKEVLYSLSTVQRVYDSSIDYYTVDYPLSFEVQIPKRFKKN</sequence>
<gene>
    <name evidence="1" type="ORF">BC781_1233</name>
</gene>
<keyword evidence="2" id="KW-1185">Reference proteome</keyword>
<evidence type="ECO:0000313" key="1">
    <source>
        <dbReference type="EMBL" id="PWJ31715.1"/>
    </source>
</evidence>
<protein>
    <submittedName>
        <fullName evidence="1">Uncharacterized protein</fullName>
    </submittedName>
</protein>